<dbReference type="PROSITE" id="PS50173">
    <property type="entry name" value="UMUC"/>
    <property type="match status" value="1"/>
</dbReference>
<dbReference type="InterPro" id="IPR043502">
    <property type="entry name" value="DNA/RNA_pol_sf"/>
</dbReference>
<dbReference type="InterPro" id="IPR025188">
    <property type="entry name" value="DUF4113"/>
</dbReference>
<protein>
    <submittedName>
        <fullName evidence="7">XRE family transcriptional regulator</fullName>
    </submittedName>
</protein>
<dbReference type="AlphaFoldDB" id="A0A0J1K2L7"/>
<dbReference type="Gene3D" id="3.30.70.270">
    <property type="match status" value="1"/>
</dbReference>
<evidence type="ECO:0000256" key="2">
    <source>
        <dbReference type="ARBA" id="ARBA00022763"/>
    </source>
</evidence>
<dbReference type="GO" id="GO:0042276">
    <property type="term" value="P:error-prone translesion synthesis"/>
    <property type="evidence" value="ECO:0007669"/>
    <property type="project" value="TreeGrafter"/>
</dbReference>
<dbReference type="InterPro" id="IPR043128">
    <property type="entry name" value="Rev_trsase/Diguanyl_cyclase"/>
</dbReference>
<dbReference type="RefSeq" id="WP_047885594.1">
    <property type="nucleotide sequence ID" value="NZ_LDOU01000013.1"/>
</dbReference>
<name>A0A0J1K2L7_9GAMM</name>
<organism evidence="7 8">
    <name type="scientific">Photobacterium ganghwense</name>
    <dbReference type="NCBI Taxonomy" id="320778"/>
    <lineage>
        <taxon>Bacteria</taxon>
        <taxon>Pseudomonadati</taxon>
        <taxon>Pseudomonadota</taxon>
        <taxon>Gammaproteobacteria</taxon>
        <taxon>Vibrionales</taxon>
        <taxon>Vibrionaceae</taxon>
        <taxon>Photobacterium</taxon>
    </lineage>
</organism>
<gene>
    <name evidence="7" type="ORF">ABT57_12620</name>
</gene>
<evidence type="ECO:0000259" key="6">
    <source>
        <dbReference type="PROSITE" id="PS50173"/>
    </source>
</evidence>
<dbReference type="SUPFAM" id="SSF56672">
    <property type="entry name" value="DNA/RNA polymerases"/>
    <property type="match status" value="1"/>
</dbReference>
<comment type="caution">
    <text evidence="7">The sequence shown here is derived from an EMBL/GenBank/DDBJ whole genome shotgun (WGS) entry which is preliminary data.</text>
</comment>
<dbReference type="STRING" id="320778.ABT57_12620"/>
<dbReference type="Gene3D" id="3.40.1170.60">
    <property type="match status" value="1"/>
</dbReference>
<dbReference type="InterPro" id="IPR050116">
    <property type="entry name" value="DNA_polymerase-Y"/>
</dbReference>
<dbReference type="GO" id="GO:0006281">
    <property type="term" value="P:DNA repair"/>
    <property type="evidence" value="ECO:0007669"/>
    <property type="project" value="UniProtKB-KW"/>
</dbReference>
<dbReference type="Pfam" id="PF11799">
    <property type="entry name" value="IMS_C"/>
    <property type="match status" value="1"/>
</dbReference>
<evidence type="ECO:0000256" key="5">
    <source>
        <dbReference type="ARBA" id="ARBA00023236"/>
    </source>
</evidence>
<comment type="similarity">
    <text evidence="1">Belongs to the DNA polymerase type-Y family.</text>
</comment>
<feature type="domain" description="UmuC" evidence="6">
    <location>
        <begin position="2"/>
        <end position="188"/>
    </location>
</feature>
<dbReference type="Gene3D" id="1.10.150.20">
    <property type="entry name" value="5' to 3' exonuclease, C-terminal subdomain"/>
    <property type="match status" value="1"/>
</dbReference>
<dbReference type="InterPro" id="IPR017961">
    <property type="entry name" value="DNA_pol_Y-fam_little_finger"/>
</dbReference>
<proteinExistence type="inferred from homology"/>
<keyword evidence="8" id="KW-1185">Reference proteome</keyword>
<dbReference type="PATRIC" id="fig|320778.3.peg.2754"/>
<keyword evidence="4" id="KW-0234">DNA repair</keyword>
<keyword evidence="2" id="KW-0227">DNA damage</keyword>
<sequence length="419" mass="46950">MFALVDANSFYCSAEQVYRPDWRGRPIIVLSNNDGCIVAANRQAREAGIEKFKPYFEVKGLCKAKGVIVCSSNYELYGDLSAKMMEVIGRFAPEQHIYSIDESFLSFKRCSKAIPDFAEHAALLRRTVWKECRLPVCVGIAPTLTLAKVANHAAKKIPGYQGVCVFDESRAWRSVLAQMTTRDIWGIGGRIARRLSLVGIETALQLADMPPGLARKQFNVELERTVRELNGQPCKVWDEARADKKQIFSTRSMGQRITSLTELEQALCKHAGIAAAKARRQQSLCRHILIFAGNSPYDEAPVSRRFQHRFACATDDTRQFTQIASQAAKSLFISGVRYYKVGVGLIDLEDARHAQQDLFNTSPSNPTLMKAFDSINGKFGSDSVFMAAQGISPKWAMRREFLSPQYTTKWRDLPVIKCG</sequence>
<reference evidence="7 8" key="1">
    <citation type="submission" date="2015-05" db="EMBL/GenBank/DDBJ databases">
        <title>Photobacterium galathea sp. nov.</title>
        <authorList>
            <person name="Machado H."/>
            <person name="Gram L."/>
        </authorList>
    </citation>
    <scope>NUCLEOTIDE SEQUENCE [LARGE SCALE GENOMIC DNA]</scope>
    <source>
        <strain evidence="7 8">DSM 22954</strain>
    </source>
</reference>
<dbReference type="Proteomes" id="UP000035909">
    <property type="component" value="Unassembled WGS sequence"/>
</dbReference>
<dbReference type="EMBL" id="LDOU01000013">
    <property type="protein sequence ID" value="KLV08667.1"/>
    <property type="molecule type" value="Genomic_DNA"/>
</dbReference>
<dbReference type="Pfam" id="PF00817">
    <property type="entry name" value="IMS"/>
    <property type="match status" value="1"/>
</dbReference>
<evidence type="ECO:0000256" key="1">
    <source>
        <dbReference type="ARBA" id="ARBA00010945"/>
    </source>
</evidence>
<keyword evidence="3" id="KW-0741">SOS mutagenesis</keyword>
<evidence type="ECO:0000313" key="8">
    <source>
        <dbReference type="Proteomes" id="UP000035909"/>
    </source>
</evidence>
<dbReference type="CDD" id="cd01700">
    <property type="entry name" value="PolY_Pol_V_umuC"/>
    <property type="match status" value="1"/>
</dbReference>
<dbReference type="PANTHER" id="PTHR11076:SF34">
    <property type="entry name" value="PROTEIN UMUC"/>
    <property type="match status" value="1"/>
</dbReference>
<evidence type="ECO:0000256" key="4">
    <source>
        <dbReference type="ARBA" id="ARBA00023204"/>
    </source>
</evidence>
<dbReference type="GO" id="GO:0003684">
    <property type="term" value="F:damaged DNA binding"/>
    <property type="evidence" value="ECO:0007669"/>
    <property type="project" value="InterPro"/>
</dbReference>
<dbReference type="GO" id="GO:0003887">
    <property type="term" value="F:DNA-directed DNA polymerase activity"/>
    <property type="evidence" value="ECO:0007669"/>
    <property type="project" value="TreeGrafter"/>
</dbReference>
<accession>A0A0J1K2L7</accession>
<evidence type="ECO:0000313" key="7">
    <source>
        <dbReference type="EMBL" id="KLV08667.1"/>
    </source>
</evidence>
<dbReference type="GO" id="GO:0009432">
    <property type="term" value="P:SOS response"/>
    <property type="evidence" value="ECO:0007669"/>
    <property type="project" value="UniProtKB-KW"/>
</dbReference>
<keyword evidence="5" id="KW-0742">SOS response</keyword>
<dbReference type="PANTHER" id="PTHR11076">
    <property type="entry name" value="DNA REPAIR POLYMERASE UMUC / TRANSFERASE FAMILY MEMBER"/>
    <property type="match status" value="1"/>
</dbReference>
<dbReference type="OrthoDB" id="9808813at2"/>
<dbReference type="Pfam" id="PF13438">
    <property type="entry name" value="DUF4113"/>
    <property type="match status" value="1"/>
</dbReference>
<dbReference type="InterPro" id="IPR001126">
    <property type="entry name" value="UmuC"/>
</dbReference>
<dbReference type="GO" id="GO:0005829">
    <property type="term" value="C:cytosol"/>
    <property type="evidence" value="ECO:0007669"/>
    <property type="project" value="TreeGrafter"/>
</dbReference>
<evidence type="ECO:0000256" key="3">
    <source>
        <dbReference type="ARBA" id="ARBA00023199"/>
    </source>
</evidence>